<accession>A7N2X3</accession>
<sequence length="34" mass="3900">MALFFFKANNILSLFVGQFAVRFFLNVLSISKSE</sequence>
<dbReference type="EMBL" id="CP000790">
    <property type="protein sequence ID" value="ABU72845.1"/>
    <property type="molecule type" value="Genomic_DNA"/>
</dbReference>
<name>A7N2X3_VIBC1</name>
<evidence type="ECO:0000313" key="2">
    <source>
        <dbReference type="Proteomes" id="UP000008152"/>
    </source>
</evidence>
<dbReference type="KEGG" id="vha:VIBHAR_04937"/>
<evidence type="ECO:0000313" key="1">
    <source>
        <dbReference type="EMBL" id="ABU72845.1"/>
    </source>
</evidence>
<organism evidence="1 2">
    <name type="scientific">Vibrio campbellii (strain ATCC BAA-1116)</name>
    <dbReference type="NCBI Taxonomy" id="2902295"/>
    <lineage>
        <taxon>Bacteria</taxon>
        <taxon>Pseudomonadati</taxon>
        <taxon>Pseudomonadota</taxon>
        <taxon>Gammaproteobacteria</taxon>
        <taxon>Vibrionales</taxon>
        <taxon>Vibrionaceae</taxon>
        <taxon>Vibrio</taxon>
    </lineage>
</organism>
<dbReference type="AlphaFoldDB" id="A7N2X3"/>
<reference evidence="1 2" key="1">
    <citation type="submission" date="2007-08" db="EMBL/GenBank/DDBJ databases">
        <authorList>
            <consortium name="The Vibrio harveyi Genome Sequencing Project"/>
            <person name="Bassler B."/>
            <person name="Clifton S.W."/>
            <person name="Fulton L."/>
            <person name="Delehaunty K."/>
            <person name="Fronick C."/>
            <person name="Harrison M."/>
            <person name="Markivic C."/>
            <person name="Fulton R."/>
            <person name="Tin-Wollam A.-M."/>
            <person name="Shah N."/>
            <person name="Pepin K."/>
            <person name="Nash W."/>
            <person name="Thiruvilangam P."/>
            <person name="Bhonagiri V."/>
            <person name="Waters C."/>
            <person name="Tu K.C."/>
            <person name="Irgon J."/>
            <person name="Wilson R.K."/>
        </authorList>
    </citation>
    <scope>NUCLEOTIDE SEQUENCE [LARGE SCALE GENOMIC DNA]</scope>
    <source>
        <strain evidence="2">ATCC BAA-1116 / BB120</strain>
    </source>
</reference>
<protein>
    <submittedName>
        <fullName evidence="1">Uncharacterized protein</fullName>
    </submittedName>
</protein>
<proteinExistence type="predicted"/>
<dbReference type="PATRIC" id="fig|338187.36.peg.3820"/>
<dbReference type="Proteomes" id="UP000008152">
    <property type="component" value="Chromosome II"/>
</dbReference>
<gene>
    <name evidence="1" type="ordered locus">VIBHAR_04937</name>
</gene>